<dbReference type="KEGG" id="psuu:Psuf_065860"/>
<organism evidence="1 2">
    <name type="scientific">Phytohabitans suffuscus</name>
    <dbReference type="NCBI Taxonomy" id="624315"/>
    <lineage>
        <taxon>Bacteria</taxon>
        <taxon>Bacillati</taxon>
        <taxon>Actinomycetota</taxon>
        <taxon>Actinomycetes</taxon>
        <taxon>Micromonosporales</taxon>
        <taxon>Micromonosporaceae</taxon>
    </lineage>
</organism>
<dbReference type="EMBL" id="AP022871">
    <property type="protein sequence ID" value="BCB89273.1"/>
    <property type="molecule type" value="Genomic_DNA"/>
</dbReference>
<dbReference type="Proteomes" id="UP000503011">
    <property type="component" value="Chromosome"/>
</dbReference>
<dbReference type="AlphaFoldDB" id="A0A6F8YTG6"/>
<accession>A0A6F8YTG6</accession>
<name>A0A6F8YTG6_9ACTN</name>
<evidence type="ECO:0000313" key="1">
    <source>
        <dbReference type="EMBL" id="BCB89273.1"/>
    </source>
</evidence>
<reference evidence="1 2" key="1">
    <citation type="submission" date="2020-03" db="EMBL/GenBank/DDBJ databases">
        <title>Whole genome shotgun sequence of Phytohabitans suffuscus NBRC 105367.</title>
        <authorList>
            <person name="Komaki H."/>
            <person name="Tamura T."/>
        </authorList>
    </citation>
    <scope>NUCLEOTIDE SEQUENCE [LARGE SCALE GENOMIC DNA]</scope>
    <source>
        <strain evidence="1 2">NBRC 105367</strain>
    </source>
</reference>
<dbReference type="InterPro" id="IPR025855">
    <property type="entry name" value="Replic_Relax"/>
</dbReference>
<keyword evidence="2" id="KW-1185">Reference proteome</keyword>
<proteinExistence type="predicted"/>
<gene>
    <name evidence="1" type="ORF">Psuf_065860</name>
</gene>
<reference evidence="1 2" key="2">
    <citation type="submission" date="2020-03" db="EMBL/GenBank/DDBJ databases">
        <authorList>
            <person name="Ichikawa N."/>
            <person name="Kimura A."/>
            <person name="Kitahashi Y."/>
            <person name="Uohara A."/>
        </authorList>
    </citation>
    <scope>NUCLEOTIDE SEQUENCE [LARGE SCALE GENOMIC DNA]</scope>
    <source>
        <strain evidence="1 2">NBRC 105367</strain>
    </source>
</reference>
<evidence type="ECO:0000313" key="2">
    <source>
        <dbReference type="Proteomes" id="UP000503011"/>
    </source>
</evidence>
<protein>
    <submittedName>
        <fullName evidence="1">Uncharacterized protein</fullName>
    </submittedName>
</protein>
<sequence>MLTSFQIAHALYGSLDFAQRRLRKLNGDDLLGRFRPFRAEGGTYPYHYTYLGNSASRSSLPNAATTSRARIRLAGDGGT</sequence>
<dbReference type="Pfam" id="PF13814">
    <property type="entry name" value="Replic_Relax"/>
    <property type="match status" value="1"/>
</dbReference>